<sequence length="78" mass="8410">MWTIAGLIAIAGICAALEWPLLKGSRRDLWTFGLLLLAGLGVGVAEALHARLPNPLDFVAAVFEPMGEGMRDFFDIRG</sequence>
<evidence type="ECO:0000313" key="3">
    <source>
        <dbReference type="Proteomes" id="UP000670947"/>
    </source>
</evidence>
<keyword evidence="1" id="KW-0472">Membrane</keyword>
<accession>A0ABS3W9F2</accession>
<feature type="transmembrane region" description="Helical" evidence="1">
    <location>
        <begin position="32"/>
        <end position="48"/>
    </location>
</feature>
<gene>
    <name evidence="2" type="ORF">I8J29_11325</name>
</gene>
<evidence type="ECO:0000313" key="2">
    <source>
        <dbReference type="EMBL" id="MBO7744791.1"/>
    </source>
</evidence>
<reference evidence="2 3" key="1">
    <citation type="submission" date="2021-03" db="EMBL/GenBank/DDBJ databases">
        <title>Paenibacillus artemisicola MWE-103 whole genome sequence.</title>
        <authorList>
            <person name="Ham Y.J."/>
        </authorList>
    </citation>
    <scope>NUCLEOTIDE SEQUENCE [LARGE SCALE GENOMIC DNA]</scope>
    <source>
        <strain evidence="2 3">MWE-103</strain>
    </source>
</reference>
<protein>
    <recommendedName>
        <fullName evidence="4">PrsW family intramembrane metalloprotease</fullName>
    </recommendedName>
</protein>
<keyword evidence="3" id="KW-1185">Reference proteome</keyword>
<comment type="caution">
    <text evidence="2">The sequence shown here is derived from an EMBL/GenBank/DDBJ whole genome shotgun (WGS) entry which is preliminary data.</text>
</comment>
<dbReference type="EMBL" id="JAGGDJ010000005">
    <property type="protein sequence ID" value="MBO7744791.1"/>
    <property type="molecule type" value="Genomic_DNA"/>
</dbReference>
<organism evidence="2 3">
    <name type="scientific">Paenibacillus artemisiicola</name>
    <dbReference type="NCBI Taxonomy" id="1172618"/>
    <lineage>
        <taxon>Bacteria</taxon>
        <taxon>Bacillati</taxon>
        <taxon>Bacillota</taxon>
        <taxon>Bacilli</taxon>
        <taxon>Bacillales</taxon>
        <taxon>Paenibacillaceae</taxon>
        <taxon>Paenibacillus</taxon>
    </lineage>
</organism>
<dbReference type="Proteomes" id="UP000670947">
    <property type="component" value="Unassembled WGS sequence"/>
</dbReference>
<proteinExistence type="predicted"/>
<keyword evidence="1" id="KW-0812">Transmembrane</keyword>
<keyword evidence="1" id="KW-1133">Transmembrane helix</keyword>
<dbReference type="RefSeq" id="WP_208847717.1">
    <property type="nucleotide sequence ID" value="NZ_JAGGDJ010000005.1"/>
</dbReference>
<name>A0ABS3W9F2_9BACL</name>
<evidence type="ECO:0000256" key="1">
    <source>
        <dbReference type="SAM" id="Phobius"/>
    </source>
</evidence>
<evidence type="ECO:0008006" key="4">
    <source>
        <dbReference type="Google" id="ProtNLM"/>
    </source>
</evidence>